<sequence length="242" mass="26472">MPVYVATAQLSLPRAAFSPARGKPRQYDAIHPTTHVQRTPGMPVSESAPCPATVALSAPVRHRSASVLPSTAKMIPSLRDDEEAWAEHGDAVHPDVPTHVSHAHTPFPPPPTSPPPPPARTGWHAAVAASPAKSCQTTAAHEPGWQADDLASHRIASPLRSLGQHGRDWKRYKSRKDSKLEWIPKCIYPSWPPVKQYRTEIHPAQNTIFHILSSDLHSAHAHAHTHTLTQGDPYPSSPPKQR</sequence>
<evidence type="ECO:0000313" key="3">
    <source>
        <dbReference type="Proteomes" id="UP000756921"/>
    </source>
</evidence>
<accession>A0A9P6KRR7</accession>
<evidence type="ECO:0000313" key="2">
    <source>
        <dbReference type="EMBL" id="KAF9736507.1"/>
    </source>
</evidence>
<dbReference type="EMBL" id="WJXW01000004">
    <property type="protein sequence ID" value="KAF9736507.1"/>
    <property type="molecule type" value="Genomic_DNA"/>
</dbReference>
<comment type="caution">
    <text evidence="2">The sequence shown here is derived from an EMBL/GenBank/DDBJ whole genome shotgun (WGS) entry which is preliminary data.</text>
</comment>
<name>A0A9P6KRR7_9PLEO</name>
<gene>
    <name evidence="2" type="ORF">PMIN01_04286</name>
</gene>
<evidence type="ECO:0000256" key="1">
    <source>
        <dbReference type="SAM" id="MobiDB-lite"/>
    </source>
</evidence>
<feature type="region of interest" description="Disordered" evidence="1">
    <location>
        <begin position="94"/>
        <end position="131"/>
    </location>
</feature>
<proteinExistence type="predicted"/>
<keyword evidence="3" id="KW-1185">Reference proteome</keyword>
<organism evidence="2 3">
    <name type="scientific">Paraphaeosphaeria minitans</name>
    <dbReference type="NCBI Taxonomy" id="565426"/>
    <lineage>
        <taxon>Eukaryota</taxon>
        <taxon>Fungi</taxon>
        <taxon>Dikarya</taxon>
        <taxon>Ascomycota</taxon>
        <taxon>Pezizomycotina</taxon>
        <taxon>Dothideomycetes</taxon>
        <taxon>Pleosporomycetidae</taxon>
        <taxon>Pleosporales</taxon>
        <taxon>Massarineae</taxon>
        <taxon>Didymosphaeriaceae</taxon>
        <taxon>Paraphaeosphaeria</taxon>
    </lineage>
</organism>
<feature type="compositionally biased region" description="Pro residues" evidence="1">
    <location>
        <begin position="106"/>
        <end position="119"/>
    </location>
</feature>
<protein>
    <submittedName>
        <fullName evidence="2">Uncharacterized protein</fullName>
    </submittedName>
</protein>
<dbReference type="AlphaFoldDB" id="A0A9P6KRR7"/>
<reference evidence="2" key="1">
    <citation type="journal article" date="2020" name="Mol. Plant Microbe Interact.">
        <title>Genome Sequence of the Biocontrol Agent Coniothyrium minitans strain Conio (IMI 134523).</title>
        <authorList>
            <person name="Patel D."/>
            <person name="Shittu T.A."/>
            <person name="Baroncelli R."/>
            <person name="Muthumeenakshi S."/>
            <person name="Osborne T.H."/>
            <person name="Janganan T.K."/>
            <person name="Sreenivasaprasad S."/>
        </authorList>
    </citation>
    <scope>NUCLEOTIDE SEQUENCE</scope>
    <source>
        <strain evidence="2">Conio</strain>
    </source>
</reference>
<dbReference type="Proteomes" id="UP000756921">
    <property type="component" value="Unassembled WGS sequence"/>
</dbReference>
<feature type="region of interest" description="Disordered" evidence="1">
    <location>
        <begin position="220"/>
        <end position="242"/>
    </location>
</feature>